<sequence length="739" mass="85378">MPAEIDMIVNVDLLDVGERVFVSFGDIKIVLFTDPFNLTAFRDGREIVIINSRQLLTFEEHPNTEVALDFIFPHALRAYGLPEHAEKLSLRTTTNGSEPYRLYNIDRAGYEVNSPQGLYGSIPVLYALGKNITVGVFWQNSAQTFVDITNNETGIETYFMSESVAPLPQMFSLGHHQSRYSYMSQDEVVDVCNKFDENNFPLDVIWLDIDYTDKKKYFTWDPKTFSEPDSMLDSLNRKGKKTVAVIDPHIKREEGYFVFDECEEKGYFVQNDNGTTFEATCWPGLSSWIDFFNPNARNFYSSLIAEFAKNENLHIWNDMNEPSIFEAEEQAMDASCVHYDNWTHQDVHNQYGFYQTMGTYVGLLERSYKLRPFILTRSFFAGSQRFAAHWTGDNVASWEHLKISIPMILTEALAGLSFVGADVGGFTTDPTEELLQRWYQTGAWYPFFRAHSAVQTKRREPYLFNEEIKTRIRNALQQRYKHLTYWYTLFWEHYKTGEPVIRPLSYYYVEDVNTLDTDDEFLVGANILVHPVTDESAKNVTVYFPGGENELWYNIHDFNTTYGGTGLVNLSVTLDTVPVFYKGGSIIPIKQVPRNSSAYMKNDPITLLVFLDKQMNATGNIYDDDQISFDYLENKYTYVNFKFTNNTLSNEIIDKDARYNRPTILTSIMIYGLNIDIGQVYISKDTTTRSKDGIRISIDFQNMYVCGVTKNNKTLTIDNLNLDIRDQFIIKFDENKAKK</sequence>
<keyword evidence="4" id="KW-0732">Signal</keyword>
<feature type="domain" description="Glycoside hydrolase family 31 TIM barrel" evidence="11">
    <location>
        <begin position="166"/>
        <end position="489"/>
    </location>
</feature>
<keyword evidence="8 10" id="KW-0326">Glycosidase</keyword>
<dbReference type="Gene3D" id="2.60.40.1180">
    <property type="entry name" value="Golgi alpha-mannosidase II"/>
    <property type="match status" value="2"/>
</dbReference>
<dbReference type="InterPro" id="IPR000322">
    <property type="entry name" value="Glyco_hydro_31_TIM"/>
</dbReference>
<dbReference type="EMBL" id="JANEYF010003732">
    <property type="protein sequence ID" value="KAJ8934325.1"/>
    <property type="molecule type" value="Genomic_DNA"/>
</dbReference>
<keyword evidence="6" id="KW-0256">Endoplasmic reticulum</keyword>
<reference evidence="14" key="1">
    <citation type="journal article" date="2023" name="Insect Mol. Biol.">
        <title>Genome sequencing provides insights into the evolution of gene families encoding plant cell wall-degrading enzymes in longhorned beetles.</title>
        <authorList>
            <person name="Shin N.R."/>
            <person name="Okamura Y."/>
            <person name="Kirsch R."/>
            <person name="Pauchet Y."/>
        </authorList>
    </citation>
    <scope>NUCLEOTIDE SEQUENCE</scope>
    <source>
        <strain evidence="14">RBIC_L_NR</strain>
    </source>
</reference>
<keyword evidence="7" id="KW-0325">Glycoprotein</keyword>
<evidence type="ECO:0000256" key="7">
    <source>
        <dbReference type="ARBA" id="ARBA00023180"/>
    </source>
</evidence>
<dbReference type="Gene3D" id="2.60.40.1760">
    <property type="entry name" value="glycosyl hydrolase (family 31)"/>
    <property type="match status" value="1"/>
</dbReference>
<dbReference type="InterPro" id="IPR048395">
    <property type="entry name" value="Glyco_hydro_31_C"/>
</dbReference>
<dbReference type="PANTHER" id="PTHR22762">
    <property type="entry name" value="ALPHA-GLUCOSIDASE"/>
    <property type="match status" value="1"/>
</dbReference>
<dbReference type="GO" id="GO:0006491">
    <property type="term" value="P:N-glycan processing"/>
    <property type="evidence" value="ECO:0007669"/>
    <property type="project" value="TreeGrafter"/>
</dbReference>
<evidence type="ECO:0000313" key="15">
    <source>
        <dbReference type="Proteomes" id="UP001162156"/>
    </source>
</evidence>
<evidence type="ECO:0000256" key="5">
    <source>
        <dbReference type="ARBA" id="ARBA00022801"/>
    </source>
</evidence>
<keyword evidence="5 10" id="KW-0378">Hydrolase</keyword>
<dbReference type="SUPFAM" id="SSF74650">
    <property type="entry name" value="Galactose mutarotase-like"/>
    <property type="match status" value="1"/>
</dbReference>
<dbReference type="InterPro" id="IPR025887">
    <property type="entry name" value="Glyco_hydro_31_N_dom"/>
</dbReference>
<dbReference type="CDD" id="cd06603">
    <property type="entry name" value="GH31_GANC_GANAB_alpha"/>
    <property type="match status" value="1"/>
</dbReference>
<dbReference type="GO" id="GO:0005783">
    <property type="term" value="C:endoplasmic reticulum"/>
    <property type="evidence" value="ECO:0007669"/>
    <property type="project" value="UniProtKB-SubCell"/>
</dbReference>
<evidence type="ECO:0000256" key="8">
    <source>
        <dbReference type="ARBA" id="ARBA00023295"/>
    </source>
</evidence>
<evidence type="ECO:0000256" key="9">
    <source>
        <dbReference type="ARBA" id="ARBA00042895"/>
    </source>
</evidence>
<evidence type="ECO:0000259" key="12">
    <source>
        <dbReference type="Pfam" id="PF13802"/>
    </source>
</evidence>
<comment type="caution">
    <text evidence="14">The sequence shown here is derived from an EMBL/GenBank/DDBJ whole genome shotgun (WGS) entry which is preliminary data.</text>
</comment>
<dbReference type="CDD" id="cd14752">
    <property type="entry name" value="GH31_N"/>
    <property type="match status" value="1"/>
</dbReference>
<evidence type="ECO:0000259" key="13">
    <source>
        <dbReference type="Pfam" id="PF21365"/>
    </source>
</evidence>
<dbReference type="GO" id="GO:0005975">
    <property type="term" value="P:carbohydrate metabolic process"/>
    <property type="evidence" value="ECO:0007669"/>
    <property type="project" value="InterPro"/>
</dbReference>
<evidence type="ECO:0000256" key="4">
    <source>
        <dbReference type="ARBA" id="ARBA00022729"/>
    </source>
</evidence>
<accession>A0AAV8X6V3</accession>
<protein>
    <recommendedName>
        <fullName evidence="9">Glucosidase II subunit alpha</fullName>
    </recommendedName>
</protein>
<dbReference type="SUPFAM" id="SSF51445">
    <property type="entry name" value="(Trans)glycosidases"/>
    <property type="match status" value="1"/>
</dbReference>
<comment type="pathway">
    <text evidence="2">Glycan metabolism; N-glycan metabolism.</text>
</comment>
<feature type="domain" description="Glycoside hydrolase family 31 N-terminal" evidence="12">
    <location>
        <begin position="10"/>
        <end position="147"/>
    </location>
</feature>
<keyword evidence="15" id="KW-1185">Reference proteome</keyword>
<evidence type="ECO:0000313" key="14">
    <source>
        <dbReference type="EMBL" id="KAJ8934325.1"/>
    </source>
</evidence>
<proteinExistence type="inferred from homology"/>
<dbReference type="PANTHER" id="PTHR22762:SF54">
    <property type="entry name" value="BCDNA.GH04962"/>
    <property type="match status" value="1"/>
</dbReference>
<dbReference type="GO" id="GO:0090599">
    <property type="term" value="F:alpha-glucosidase activity"/>
    <property type="evidence" value="ECO:0007669"/>
    <property type="project" value="TreeGrafter"/>
</dbReference>
<dbReference type="AlphaFoldDB" id="A0AAV8X6V3"/>
<dbReference type="Pfam" id="PF21365">
    <property type="entry name" value="Glyco_hydro_31_3rd"/>
    <property type="match status" value="1"/>
</dbReference>
<dbReference type="InterPro" id="IPR017853">
    <property type="entry name" value="GH"/>
</dbReference>
<dbReference type="Gene3D" id="3.20.20.80">
    <property type="entry name" value="Glycosidases"/>
    <property type="match status" value="1"/>
</dbReference>
<dbReference type="GO" id="GO:0030246">
    <property type="term" value="F:carbohydrate binding"/>
    <property type="evidence" value="ECO:0007669"/>
    <property type="project" value="InterPro"/>
</dbReference>
<feature type="domain" description="Glycosyl hydrolase family 31 C-terminal" evidence="13">
    <location>
        <begin position="497"/>
        <end position="587"/>
    </location>
</feature>
<organism evidence="14 15">
    <name type="scientific">Rhamnusium bicolor</name>
    <dbReference type="NCBI Taxonomy" id="1586634"/>
    <lineage>
        <taxon>Eukaryota</taxon>
        <taxon>Metazoa</taxon>
        <taxon>Ecdysozoa</taxon>
        <taxon>Arthropoda</taxon>
        <taxon>Hexapoda</taxon>
        <taxon>Insecta</taxon>
        <taxon>Pterygota</taxon>
        <taxon>Neoptera</taxon>
        <taxon>Endopterygota</taxon>
        <taxon>Coleoptera</taxon>
        <taxon>Polyphaga</taxon>
        <taxon>Cucujiformia</taxon>
        <taxon>Chrysomeloidea</taxon>
        <taxon>Cerambycidae</taxon>
        <taxon>Lepturinae</taxon>
        <taxon>Rhagiini</taxon>
        <taxon>Rhamnusium</taxon>
    </lineage>
</organism>
<evidence type="ECO:0000256" key="3">
    <source>
        <dbReference type="ARBA" id="ARBA00007806"/>
    </source>
</evidence>
<evidence type="ECO:0000256" key="6">
    <source>
        <dbReference type="ARBA" id="ARBA00022824"/>
    </source>
</evidence>
<dbReference type="Pfam" id="PF13802">
    <property type="entry name" value="Gal_mutarotas_2"/>
    <property type="match status" value="1"/>
</dbReference>
<comment type="similarity">
    <text evidence="3 10">Belongs to the glycosyl hydrolase 31 family.</text>
</comment>
<dbReference type="InterPro" id="IPR013780">
    <property type="entry name" value="Glyco_hydro_b"/>
</dbReference>
<evidence type="ECO:0000259" key="11">
    <source>
        <dbReference type="Pfam" id="PF01055"/>
    </source>
</evidence>
<evidence type="ECO:0000256" key="2">
    <source>
        <dbReference type="ARBA" id="ARBA00004833"/>
    </source>
</evidence>
<gene>
    <name evidence="14" type="ORF">NQ314_013365</name>
</gene>
<comment type="subcellular location">
    <subcellularLocation>
        <location evidence="1">Endoplasmic reticulum</location>
    </subcellularLocation>
</comment>
<dbReference type="Proteomes" id="UP001162156">
    <property type="component" value="Unassembled WGS sequence"/>
</dbReference>
<dbReference type="InterPro" id="IPR011013">
    <property type="entry name" value="Gal_mutarotase_sf_dom"/>
</dbReference>
<dbReference type="SUPFAM" id="SSF51011">
    <property type="entry name" value="Glycosyl hydrolase domain"/>
    <property type="match status" value="1"/>
</dbReference>
<evidence type="ECO:0000256" key="10">
    <source>
        <dbReference type="RuleBase" id="RU361185"/>
    </source>
</evidence>
<dbReference type="Pfam" id="PF01055">
    <property type="entry name" value="Glyco_hydro_31_2nd"/>
    <property type="match status" value="1"/>
</dbReference>
<name>A0AAV8X6V3_9CUCU</name>
<evidence type="ECO:0000256" key="1">
    <source>
        <dbReference type="ARBA" id="ARBA00004240"/>
    </source>
</evidence>